<comment type="caution">
    <text evidence="2">The sequence shown here is derived from an EMBL/GenBank/DDBJ whole genome shotgun (WGS) entry which is preliminary data.</text>
</comment>
<dbReference type="Proteomes" id="UP000314294">
    <property type="component" value="Unassembled WGS sequence"/>
</dbReference>
<organism evidence="2 3">
    <name type="scientific">Liparis tanakae</name>
    <name type="common">Tanaka's snailfish</name>
    <dbReference type="NCBI Taxonomy" id="230148"/>
    <lineage>
        <taxon>Eukaryota</taxon>
        <taxon>Metazoa</taxon>
        <taxon>Chordata</taxon>
        <taxon>Craniata</taxon>
        <taxon>Vertebrata</taxon>
        <taxon>Euteleostomi</taxon>
        <taxon>Actinopterygii</taxon>
        <taxon>Neopterygii</taxon>
        <taxon>Teleostei</taxon>
        <taxon>Neoteleostei</taxon>
        <taxon>Acanthomorphata</taxon>
        <taxon>Eupercaria</taxon>
        <taxon>Perciformes</taxon>
        <taxon>Cottioidei</taxon>
        <taxon>Cottales</taxon>
        <taxon>Liparidae</taxon>
        <taxon>Liparis</taxon>
    </lineage>
</organism>
<feature type="compositionally biased region" description="Polar residues" evidence="1">
    <location>
        <begin position="133"/>
        <end position="144"/>
    </location>
</feature>
<accession>A0A4Z2HU03</accession>
<sequence>MQGASLPIEGHQGFSVWLKDTSGIKPPSYHSKSILQIHSPMENTLGGIGSVQAQLYQVYSDPNMGRSPPATHLRKVTGISICALIKRPIGALVGRDWRSDWLTAGVCPPPLPSSLIPGLTTGERTNHKMPARSSKSTQHRSTPASRPAEDQTLHSSSALKTVKYRHTRYVTVGFVTKVPRDKET</sequence>
<keyword evidence="3" id="KW-1185">Reference proteome</keyword>
<proteinExistence type="predicted"/>
<name>A0A4Z2HU03_9TELE</name>
<gene>
    <name evidence="2" type="ORF">EYF80_020624</name>
</gene>
<evidence type="ECO:0000313" key="2">
    <source>
        <dbReference type="EMBL" id="TNN69157.1"/>
    </source>
</evidence>
<dbReference type="EMBL" id="SRLO01000179">
    <property type="protein sequence ID" value="TNN69157.1"/>
    <property type="molecule type" value="Genomic_DNA"/>
</dbReference>
<feature type="region of interest" description="Disordered" evidence="1">
    <location>
        <begin position="113"/>
        <end position="158"/>
    </location>
</feature>
<dbReference type="AlphaFoldDB" id="A0A4Z2HU03"/>
<protein>
    <submittedName>
        <fullName evidence="2">Uncharacterized protein</fullName>
    </submittedName>
</protein>
<evidence type="ECO:0000313" key="3">
    <source>
        <dbReference type="Proteomes" id="UP000314294"/>
    </source>
</evidence>
<reference evidence="2 3" key="1">
    <citation type="submission" date="2019-03" db="EMBL/GenBank/DDBJ databases">
        <title>First draft genome of Liparis tanakae, snailfish: a comprehensive survey of snailfish specific genes.</title>
        <authorList>
            <person name="Kim W."/>
            <person name="Song I."/>
            <person name="Jeong J.-H."/>
            <person name="Kim D."/>
            <person name="Kim S."/>
            <person name="Ryu S."/>
            <person name="Song J.Y."/>
            <person name="Lee S.K."/>
        </authorList>
    </citation>
    <scope>NUCLEOTIDE SEQUENCE [LARGE SCALE GENOMIC DNA]</scope>
    <source>
        <tissue evidence="2">Muscle</tissue>
    </source>
</reference>
<evidence type="ECO:0000256" key="1">
    <source>
        <dbReference type="SAM" id="MobiDB-lite"/>
    </source>
</evidence>